<dbReference type="PROSITE" id="PS51379">
    <property type="entry name" value="4FE4S_FER_2"/>
    <property type="match status" value="2"/>
</dbReference>
<dbReference type="GO" id="GO:0051536">
    <property type="term" value="F:iron-sulfur cluster binding"/>
    <property type="evidence" value="ECO:0007669"/>
    <property type="project" value="InterPro"/>
</dbReference>
<dbReference type="PANTHER" id="PTHR40447:SF1">
    <property type="entry name" value="ANAEROBIC SULFITE REDUCTASE SUBUNIT A"/>
    <property type="match status" value="1"/>
</dbReference>
<dbReference type="SUPFAM" id="SSF46548">
    <property type="entry name" value="alpha-helical ferredoxin"/>
    <property type="match status" value="1"/>
</dbReference>
<dbReference type="PANTHER" id="PTHR40447">
    <property type="entry name" value="ANAEROBIC SULFITE REDUCTASE SUBUNIT A"/>
    <property type="match status" value="1"/>
</dbReference>
<comment type="caution">
    <text evidence="2">The sequence shown here is derived from an EMBL/GenBank/DDBJ whole genome shotgun (WGS) entry which is preliminary data.</text>
</comment>
<gene>
    <name evidence="2" type="ORF">EF807_05075</name>
</gene>
<dbReference type="PROSITE" id="PS00198">
    <property type="entry name" value="4FE4S_FER_1"/>
    <property type="match status" value="2"/>
</dbReference>
<evidence type="ECO:0000259" key="1">
    <source>
        <dbReference type="PROSITE" id="PS51379"/>
    </source>
</evidence>
<dbReference type="GO" id="GO:0016491">
    <property type="term" value="F:oxidoreductase activity"/>
    <property type="evidence" value="ECO:0007669"/>
    <property type="project" value="UniProtKB-ARBA"/>
</dbReference>
<dbReference type="EMBL" id="RXIL01000090">
    <property type="protein sequence ID" value="RZN69000.1"/>
    <property type="molecule type" value="Genomic_DNA"/>
</dbReference>
<feature type="domain" description="4Fe-4S ferredoxin-type" evidence="1">
    <location>
        <begin position="295"/>
        <end position="326"/>
    </location>
</feature>
<proteinExistence type="predicted"/>
<evidence type="ECO:0000313" key="3">
    <source>
        <dbReference type="Proteomes" id="UP000320766"/>
    </source>
</evidence>
<accession>A0A520KWF4</accession>
<evidence type="ECO:0000313" key="2">
    <source>
        <dbReference type="EMBL" id="RZN69000.1"/>
    </source>
</evidence>
<feature type="domain" description="4Fe-4S ferredoxin-type" evidence="1">
    <location>
        <begin position="214"/>
        <end position="245"/>
    </location>
</feature>
<dbReference type="AlphaFoldDB" id="A0A520KWF4"/>
<protein>
    <submittedName>
        <fullName evidence="2">Hydrogenase</fullName>
    </submittedName>
</protein>
<dbReference type="InterPro" id="IPR017900">
    <property type="entry name" value="4Fe4S_Fe_S_CS"/>
</dbReference>
<dbReference type="InterPro" id="IPR017896">
    <property type="entry name" value="4Fe4S_Fe-S-bd"/>
</dbReference>
<organism evidence="2 3">
    <name type="scientific">Candidatus Methanolliviera hydrocarbonicum</name>
    <dbReference type="NCBI Taxonomy" id="2491085"/>
    <lineage>
        <taxon>Archaea</taxon>
        <taxon>Methanobacteriati</taxon>
        <taxon>Methanobacteriota</taxon>
        <taxon>Candidatus Methanoliparia</taxon>
        <taxon>Candidatus Methanoliparales</taxon>
        <taxon>Candidatus Methanollivieraceae</taxon>
        <taxon>Candidatus Methanolliviera</taxon>
    </lineage>
</organism>
<dbReference type="Proteomes" id="UP000320766">
    <property type="component" value="Unassembled WGS sequence"/>
</dbReference>
<dbReference type="Pfam" id="PF17179">
    <property type="entry name" value="Fer4_22"/>
    <property type="match status" value="1"/>
</dbReference>
<dbReference type="InterPro" id="IPR009051">
    <property type="entry name" value="Helical_ferredxn"/>
</dbReference>
<reference evidence="2 3" key="1">
    <citation type="journal article" date="2019" name="Nat. Microbiol.">
        <title>Wide diversity of methane and short-chain alkane metabolisms in uncultured archaea.</title>
        <authorList>
            <person name="Borrel G."/>
            <person name="Adam P.S."/>
            <person name="McKay L.J."/>
            <person name="Chen L.X."/>
            <person name="Sierra-Garcia I.N."/>
            <person name="Sieber C.M."/>
            <person name="Letourneur Q."/>
            <person name="Ghozlane A."/>
            <person name="Andersen G.L."/>
            <person name="Li W.J."/>
            <person name="Hallam S.J."/>
            <person name="Muyzer G."/>
            <person name="de Oliveira V.M."/>
            <person name="Inskeep W.P."/>
            <person name="Banfield J.F."/>
            <person name="Gribaldo S."/>
        </authorList>
    </citation>
    <scope>NUCLEOTIDE SEQUENCE [LARGE SCALE GENOMIC DNA]</scope>
    <source>
        <strain evidence="2">NM1b</strain>
    </source>
</reference>
<sequence length="332" mass="37845">MKRLFKEDVASFVRELKGSYKVAAPQERDGEYAFDFVEDEDKVVLDYPSTILPIKKFFFPPEEIILEYDLSAEEEIKFKSEPKADEICILGAHPCDINALLRFDMVYLDDKFDPFYKKRREHALIIGVYCTHPSEACFCGSMGTDRVEDGYDLMLIDGGDEYGVEIGSEKGDRIVNSMEIFKDGKDMERPKLEGFIREVETKDLPELMLEKYESDLWNDFGEKCLGCGKCVLVCPTCFCYNVVDDIGLDGKNGERKRIWDGCVLTDFTLVAGGLNFRNDRTSRLKQRILHKFSYFDDKYGVSGCTGCGRCINVCPADIDCTRIVGLLRSESK</sequence>
<dbReference type="Gene3D" id="1.10.1060.10">
    <property type="entry name" value="Alpha-helical ferredoxin"/>
    <property type="match status" value="1"/>
</dbReference>
<name>A0A520KWF4_9EURY</name>